<keyword evidence="6" id="KW-0812">Transmembrane</keyword>
<dbReference type="InterPro" id="IPR003614">
    <property type="entry name" value="Knottins"/>
</dbReference>
<proteinExistence type="inferred from homology"/>
<evidence type="ECO:0000256" key="5">
    <source>
        <dbReference type="ARBA" id="ARBA00038027"/>
    </source>
</evidence>
<comment type="similarity">
    <text evidence="5">Belongs to the DEFL family. Protease inhibitor I18 (RTI/MTI-2) subfamily.</text>
</comment>
<dbReference type="PANTHER" id="PTHR36743">
    <property type="entry name" value="OS04G0495300 PROTEIN"/>
    <property type="match status" value="1"/>
</dbReference>
<evidence type="ECO:0000256" key="4">
    <source>
        <dbReference type="ARBA" id="ARBA00022577"/>
    </source>
</evidence>
<dbReference type="PANTHER" id="PTHR36743:SF1">
    <property type="entry name" value="OS04G0495300 PROTEIN"/>
    <property type="match status" value="1"/>
</dbReference>
<comment type="caution">
    <text evidence="8">The sequence shown here is derived from an EMBL/GenBank/DDBJ whole genome shotgun (WGS) entry which is preliminary data.</text>
</comment>
<dbReference type="InterPro" id="IPR036574">
    <property type="entry name" value="Scorpion_toxin-like_sf"/>
</dbReference>
<evidence type="ECO:0000256" key="2">
    <source>
        <dbReference type="ARBA" id="ARBA00022525"/>
    </source>
</evidence>
<evidence type="ECO:0000313" key="9">
    <source>
        <dbReference type="Proteomes" id="UP000824890"/>
    </source>
</evidence>
<feature type="domain" description="Knottins-like" evidence="7">
    <location>
        <begin position="285"/>
        <end position="339"/>
    </location>
</feature>
<gene>
    <name evidence="8" type="ORF">HID58_063469</name>
</gene>
<dbReference type="EMBL" id="JAGKQM010000014">
    <property type="protein sequence ID" value="KAH0887373.1"/>
    <property type="molecule type" value="Genomic_DNA"/>
</dbReference>
<evidence type="ECO:0000259" key="7">
    <source>
        <dbReference type="SMART" id="SM00505"/>
    </source>
</evidence>
<dbReference type="SUPFAM" id="SSF57095">
    <property type="entry name" value="Scorpion toxin-like"/>
    <property type="match status" value="2"/>
</dbReference>
<sequence length="342" mass="37325">MVGEREKEKMAMATKLVSSFTVFFMLFLVIFEVPEIEAQDTECLVEYGGDVDFAFCAPLIYPPFCYTRCREDKGSKGGTCVSEGNRGKCLCDFCHDNYKPPFDQILSATTLSNSPEFHSACDSAYEESLSLSQHAFAGVRPYQLLSAAAHIHRNLPSFPLIIRWVPSPPSQSQVDSALRAIASRVTAADILGPEEFKEWAIEVFTETVVGNARKAVASRIPLGIAGIAGIGAVTRSGQNLIGAAIGVYAVGVATSSVYIFVALFIFFLAVLGESPEKIGADEKFKCLEEYGGDVGPTFCNPKFFPTLCRQNCRSFKGAKGGKCEKKHKSKPIKCFCDYCKDD</sequence>
<dbReference type="Proteomes" id="UP000824890">
    <property type="component" value="Unassembled WGS sequence"/>
</dbReference>
<evidence type="ECO:0000313" key="8">
    <source>
        <dbReference type="EMBL" id="KAH0887373.1"/>
    </source>
</evidence>
<keyword evidence="9" id="KW-1185">Reference proteome</keyword>
<feature type="domain" description="Knottins-like" evidence="7">
    <location>
        <begin position="42"/>
        <end position="94"/>
    </location>
</feature>
<comment type="subcellular location">
    <subcellularLocation>
        <location evidence="1">Secreted</location>
    </subcellularLocation>
</comment>
<dbReference type="Gene3D" id="3.30.30.10">
    <property type="entry name" value="Knottin, scorpion toxin-like"/>
    <property type="match status" value="2"/>
</dbReference>
<keyword evidence="4" id="KW-0295">Fungicide</keyword>
<name>A0ABQ8A4E2_BRANA</name>
<dbReference type="SMART" id="SM00505">
    <property type="entry name" value="Knot1"/>
    <property type="match status" value="2"/>
</dbReference>
<accession>A0ABQ8A4E2</accession>
<dbReference type="Pfam" id="PF00537">
    <property type="entry name" value="Toxin_3"/>
    <property type="match status" value="2"/>
</dbReference>
<keyword evidence="3" id="KW-0929">Antimicrobial</keyword>
<organism evidence="8 9">
    <name type="scientific">Brassica napus</name>
    <name type="common">Rape</name>
    <dbReference type="NCBI Taxonomy" id="3708"/>
    <lineage>
        <taxon>Eukaryota</taxon>
        <taxon>Viridiplantae</taxon>
        <taxon>Streptophyta</taxon>
        <taxon>Embryophyta</taxon>
        <taxon>Tracheophyta</taxon>
        <taxon>Spermatophyta</taxon>
        <taxon>Magnoliopsida</taxon>
        <taxon>eudicotyledons</taxon>
        <taxon>Gunneridae</taxon>
        <taxon>Pentapetalae</taxon>
        <taxon>rosids</taxon>
        <taxon>malvids</taxon>
        <taxon>Brassicales</taxon>
        <taxon>Brassicaceae</taxon>
        <taxon>Brassiceae</taxon>
        <taxon>Brassica</taxon>
    </lineage>
</organism>
<keyword evidence="6" id="KW-1133">Transmembrane helix</keyword>
<evidence type="ECO:0000256" key="3">
    <source>
        <dbReference type="ARBA" id="ARBA00022529"/>
    </source>
</evidence>
<feature type="transmembrane region" description="Helical" evidence="6">
    <location>
        <begin position="245"/>
        <end position="271"/>
    </location>
</feature>
<evidence type="ECO:0000256" key="6">
    <source>
        <dbReference type="SAM" id="Phobius"/>
    </source>
</evidence>
<keyword evidence="6" id="KW-0472">Membrane</keyword>
<dbReference type="InterPro" id="IPR002061">
    <property type="entry name" value="Scorpion_toxinL/defensin"/>
</dbReference>
<feature type="transmembrane region" description="Helical" evidence="6">
    <location>
        <begin position="12"/>
        <end position="31"/>
    </location>
</feature>
<protein>
    <recommendedName>
        <fullName evidence="7">Knottins-like domain-containing protein</fullName>
    </recommendedName>
</protein>
<keyword evidence="2" id="KW-0964">Secreted</keyword>
<reference evidence="8 9" key="1">
    <citation type="submission" date="2021-05" db="EMBL/GenBank/DDBJ databases">
        <title>Genome Assembly of Synthetic Allotetraploid Brassica napus Reveals Homoeologous Exchanges between Subgenomes.</title>
        <authorList>
            <person name="Davis J.T."/>
        </authorList>
    </citation>
    <scope>NUCLEOTIDE SEQUENCE [LARGE SCALE GENOMIC DNA]</scope>
    <source>
        <strain evidence="9">cv. Da-Ae</strain>
        <tissue evidence="8">Seedling</tissue>
    </source>
</reference>
<evidence type="ECO:0000256" key="1">
    <source>
        <dbReference type="ARBA" id="ARBA00004613"/>
    </source>
</evidence>